<gene>
    <name evidence="1" type="ORF">E3U43_003501</name>
</gene>
<sequence>MPGVVDVRFVERDPAEKRSLLSWEQKNTCILPEDLRDFYLTTDGFTLTWSVKLDSVVAQQSEIWFLDRSLCWHFLTTTFSSYYRLMITHLGLPEWQYGFTPYGPSPQSKQWASLYQPLTFSCEHSLADPAGDSHLNKLDPTKAFKGKAKVPAPKKKQSAQCSLGSTAKNQGSTGRHIGAKR</sequence>
<dbReference type="Proteomes" id="UP000793456">
    <property type="component" value="Chromosome V"/>
</dbReference>
<name>A0ACD3RIK2_LARCR</name>
<accession>A0ACD3RIK2</accession>
<protein>
    <submittedName>
        <fullName evidence="1">Uncharacterized protein</fullName>
    </submittedName>
</protein>
<proteinExistence type="predicted"/>
<dbReference type="EMBL" id="CM011678">
    <property type="protein sequence ID" value="TMS19180.1"/>
    <property type="molecule type" value="Genomic_DNA"/>
</dbReference>
<organism evidence="1 2">
    <name type="scientific">Larimichthys crocea</name>
    <name type="common">Large yellow croaker</name>
    <name type="synonym">Pseudosciaena crocea</name>
    <dbReference type="NCBI Taxonomy" id="215358"/>
    <lineage>
        <taxon>Eukaryota</taxon>
        <taxon>Metazoa</taxon>
        <taxon>Chordata</taxon>
        <taxon>Craniata</taxon>
        <taxon>Vertebrata</taxon>
        <taxon>Euteleostomi</taxon>
        <taxon>Actinopterygii</taxon>
        <taxon>Neopterygii</taxon>
        <taxon>Teleostei</taxon>
        <taxon>Neoteleostei</taxon>
        <taxon>Acanthomorphata</taxon>
        <taxon>Eupercaria</taxon>
        <taxon>Sciaenidae</taxon>
        <taxon>Larimichthys</taxon>
    </lineage>
</organism>
<comment type="caution">
    <text evidence="1">The sequence shown here is derived from an EMBL/GenBank/DDBJ whole genome shotgun (WGS) entry which is preliminary data.</text>
</comment>
<keyword evidence="2" id="KW-1185">Reference proteome</keyword>
<evidence type="ECO:0000313" key="1">
    <source>
        <dbReference type="EMBL" id="TMS19180.1"/>
    </source>
</evidence>
<evidence type="ECO:0000313" key="2">
    <source>
        <dbReference type="Proteomes" id="UP000793456"/>
    </source>
</evidence>
<reference evidence="1" key="1">
    <citation type="submission" date="2018-11" db="EMBL/GenBank/DDBJ databases">
        <title>The sequence and de novo assembly of Larimichthys crocea genome using PacBio and Hi-C technologies.</title>
        <authorList>
            <person name="Xu P."/>
            <person name="Chen B."/>
            <person name="Zhou Z."/>
            <person name="Ke Q."/>
            <person name="Wu Y."/>
            <person name="Bai H."/>
            <person name="Pu F."/>
        </authorList>
    </citation>
    <scope>NUCLEOTIDE SEQUENCE</scope>
    <source>
        <tissue evidence="1">Muscle</tissue>
    </source>
</reference>